<dbReference type="Proteomes" id="UP000255269">
    <property type="component" value="Unassembled WGS sequence"/>
</dbReference>
<keyword evidence="3 4" id="KW-0408">Iron</keyword>
<organism evidence="7 10">
    <name type="scientific">Helicobacter pullorum</name>
    <dbReference type="NCBI Taxonomy" id="35818"/>
    <lineage>
        <taxon>Bacteria</taxon>
        <taxon>Pseudomonadati</taxon>
        <taxon>Campylobacterota</taxon>
        <taxon>Epsilonproteobacteria</taxon>
        <taxon>Campylobacterales</taxon>
        <taxon>Helicobacteraceae</taxon>
        <taxon>Helicobacter</taxon>
    </lineage>
</organism>
<dbReference type="GeneID" id="93197329"/>
<evidence type="ECO:0000256" key="3">
    <source>
        <dbReference type="ARBA" id="ARBA00023004"/>
    </source>
</evidence>
<reference evidence="8 11" key="2">
    <citation type="submission" date="2018-06" db="EMBL/GenBank/DDBJ databases">
        <authorList>
            <consortium name="Pathogen Informatics"/>
            <person name="Doyle S."/>
        </authorList>
    </citation>
    <scope>NUCLEOTIDE SEQUENCE [LARGE SCALE GENOMIC DNA]</scope>
    <source>
        <strain evidence="8 11">NCTC13156</strain>
    </source>
</reference>
<dbReference type="EMBL" id="UGJF01000001">
    <property type="protein sequence ID" value="STQ88800.1"/>
    <property type="molecule type" value="Genomic_DNA"/>
</dbReference>
<dbReference type="GO" id="GO:0020037">
    <property type="term" value="F:heme binding"/>
    <property type="evidence" value="ECO:0007669"/>
    <property type="project" value="InterPro"/>
</dbReference>
<evidence type="ECO:0000313" key="6">
    <source>
        <dbReference type="EMBL" id="KPH50615.1"/>
    </source>
</evidence>
<accession>A0A0N1EFL8</accession>
<dbReference type="GO" id="GO:0009055">
    <property type="term" value="F:electron transfer activity"/>
    <property type="evidence" value="ECO:0007669"/>
    <property type="project" value="InterPro"/>
</dbReference>
<evidence type="ECO:0000313" key="9">
    <source>
        <dbReference type="Proteomes" id="UP000037800"/>
    </source>
</evidence>
<keyword evidence="2 4" id="KW-0479">Metal-binding</keyword>
<dbReference type="InterPro" id="IPR036909">
    <property type="entry name" value="Cyt_c-like_dom_sf"/>
</dbReference>
<evidence type="ECO:0000259" key="5">
    <source>
        <dbReference type="PROSITE" id="PS51007"/>
    </source>
</evidence>
<dbReference type="AlphaFoldDB" id="A0A0N1EFL8"/>
<evidence type="ECO:0000313" key="7">
    <source>
        <dbReference type="EMBL" id="KPH55766.1"/>
    </source>
</evidence>
<evidence type="ECO:0000313" key="10">
    <source>
        <dbReference type="Proteomes" id="UP000037997"/>
    </source>
</evidence>
<name>A0A0N1EFL8_9HELI</name>
<dbReference type="SUPFAM" id="SSF46626">
    <property type="entry name" value="Cytochrome c"/>
    <property type="match status" value="1"/>
</dbReference>
<evidence type="ECO:0000256" key="1">
    <source>
        <dbReference type="ARBA" id="ARBA00022617"/>
    </source>
</evidence>
<reference evidence="9 10" key="1">
    <citation type="submission" date="2014-06" db="EMBL/GenBank/DDBJ databases">
        <title>Helicobacter pullorum isolates in fresh chicken meat - phenotypic and genotypic features.</title>
        <authorList>
            <person name="Borges V."/>
            <person name="Santos A."/>
            <person name="Correia C.B."/>
            <person name="Saraiva M."/>
            <person name="Menard A."/>
            <person name="Vieira L."/>
            <person name="Sampaio D.A."/>
            <person name="Gomes J.P."/>
            <person name="Oleastro M."/>
        </authorList>
    </citation>
    <scope>NUCLEOTIDE SEQUENCE [LARGE SCALE GENOMIC DNA]</scope>
    <source>
        <strain evidence="7 10">229334/12</strain>
        <strain evidence="6 9">229336/12</strain>
    </source>
</reference>
<dbReference type="GO" id="GO:0046872">
    <property type="term" value="F:metal ion binding"/>
    <property type="evidence" value="ECO:0007669"/>
    <property type="project" value="UniProtKB-KW"/>
</dbReference>
<dbReference type="EMBL" id="JNUR01000015">
    <property type="protein sequence ID" value="KPH50615.1"/>
    <property type="molecule type" value="Genomic_DNA"/>
</dbReference>
<dbReference type="RefSeq" id="WP_005021665.1">
    <property type="nucleotide sequence ID" value="NZ_CABKNZ010000043.1"/>
</dbReference>
<dbReference type="Proteomes" id="UP000037800">
    <property type="component" value="Unassembled WGS sequence"/>
</dbReference>
<evidence type="ECO:0000256" key="2">
    <source>
        <dbReference type="ARBA" id="ARBA00022723"/>
    </source>
</evidence>
<dbReference type="EMBL" id="JNOC01000032">
    <property type="protein sequence ID" value="KPH55766.1"/>
    <property type="molecule type" value="Genomic_DNA"/>
</dbReference>
<protein>
    <submittedName>
        <fullName evidence="8">Cytochrome C oxidase subunit III</fullName>
    </submittedName>
</protein>
<dbReference type="Pfam" id="PF00034">
    <property type="entry name" value="Cytochrom_C"/>
    <property type="match status" value="1"/>
</dbReference>
<evidence type="ECO:0000313" key="11">
    <source>
        <dbReference type="Proteomes" id="UP000255269"/>
    </source>
</evidence>
<feature type="domain" description="Cytochrome c" evidence="5">
    <location>
        <begin position="22"/>
        <end position="109"/>
    </location>
</feature>
<sequence length="116" mass="13551">MHRVILICIIFINLYGEDSFITPIEYGQMLYENPRGIGCVNCHGERGEGKLIADYSHKQKEKRLKGPQINNLSFKKFLQALQEPTKVMPKYYLTQSEIQAIYKYLESKNTKNHKEP</sequence>
<dbReference type="InterPro" id="IPR009056">
    <property type="entry name" value="Cyt_c-like_dom"/>
</dbReference>
<gene>
    <name evidence="7" type="ORF">HPU229334_06220</name>
    <name evidence="6" type="ORF">HPU229336_01605</name>
    <name evidence="8" type="ORF">NCTC13156_01655</name>
</gene>
<dbReference type="STRING" id="35818.HPU229336_01605"/>
<dbReference type="PROSITE" id="PS51007">
    <property type="entry name" value="CYTC"/>
    <property type="match status" value="1"/>
</dbReference>
<dbReference type="Proteomes" id="UP000037997">
    <property type="component" value="Unassembled WGS sequence"/>
</dbReference>
<evidence type="ECO:0000313" key="8">
    <source>
        <dbReference type="EMBL" id="STQ88800.1"/>
    </source>
</evidence>
<dbReference type="PATRIC" id="fig|35818.10.peg.342"/>
<evidence type="ECO:0000256" key="4">
    <source>
        <dbReference type="PROSITE-ProRule" id="PRU00433"/>
    </source>
</evidence>
<dbReference type="Gene3D" id="1.10.760.10">
    <property type="entry name" value="Cytochrome c-like domain"/>
    <property type="match status" value="1"/>
</dbReference>
<keyword evidence="1 4" id="KW-0349">Heme</keyword>
<proteinExistence type="predicted"/>